<dbReference type="Proteomes" id="UP001153069">
    <property type="component" value="Unassembled WGS sequence"/>
</dbReference>
<sequence>MRSHRLHQSIHHTFGSLFSQPTIYNRTSAENFTRLLFLIAPWRSLLALGLDSKSLERKRWRLCHSRTSIALSIAILGGDGEVLDTDHERFDSQAEYEEGLIRFQVQGNFTSDEDAARARTAARREIIQVFEEEMEEEMREIWERDFFPRSEFPRAPQEVLDQCNKRSKTLARPLRSLW</sequence>
<gene>
    <name evidence="1" type="ORF">SEMRO_1387_G268350.1</name>
</gene>
<evidence type="ECO:0000313" key="2">
    <source>
        <dbReference type="Proteomes" id="UP001153069"/>
    </source>
</evidence>
<dbReference type="AlphaFoldDB" id="A0A9N8EMT7"/>
<protein>
    <submittedName>
        <fullName evidence="1">Uncharacterized protein</fullName>
    </submittedName>
</protein>
<comment type="caution">
    <text evidence="1">The sequence shown here is derived from an EMBL/GenBank/DDBJ whole genome shotgun (WGS) entry which is preliminary data.</text>
</comment>
<name>A0A9N8EMT7_9STRA</name>
<proteinExistence type="predicted"/>
<evidence type="ECO:0000313" key="1">
    <source>
        <dbReference type="EMBL" id="CAB9523185.1"/>
    </source>
</evidence>
<reference evidence="1" key="1">
    <citation type="submission" date="2020-06" db="EMBL/GenBank/DDBJ databases">
        <authorList>
            <consortium name="Plant Systems Biology data submission"/>
        </authorList>
    </citation>
    <scope>NUCLEOTIDE SEQUENCE</scope>
    <source>
        <strain evidence="1">D6</strain>
    </source>
</reference>
<accession>A0A9N8EMT7</accession>
<dbReference type="EMBL" id="CAICTM010001385">
    <property type="protein sequence ID" value="CAB9523185.1"/>
    <property type="molecule type" value="Genomic_DNA"/>
</dbReference>
<keyword evidence="2" id="KW-1185">Reference proteome</keyword>
<organism evidence="1 2">
    <name type="scientific">Seminavis robusta</name>
    <dbReference type="NCBI Taxonomy" id="568900"/>
    <lineage>
        <taxon>Eukaryota</taxon>
        <taxon>Sar</taxon>
        <taxon>Stramenopiles</taxon>
        <taxon>Ochrophyta</taxon>
        <taxon>Bacillariophyta</taxon>
        <taxon>Bacillariophyceae</taxon>
        <taxon>Bacillariophycidae</taxon>
        <taxon>Naviculales</taxon>
        <taxon>Naviculaceae</taxon>
        <taxon>Seminavis</taxon>
    </lineage>
</organism>